<dbReference type="Proteomes" id="UP000254863">
    <property type="component" value="Unassembled WGS sequence"/>
</dbReference>
<dbReference type="AlphaFoldDB" id="A0A7H4N6S3"/>
<accession>A0A7H4N6S3</accession>
<name>A0A7H4N6S3_9ENTR</name>
<organism evidence="1 2">
    <name type="scientific">Klebsiella michiganensis</name>
    <dbReference type="NCBI Taxonomy" id="1134687"/>
    <lineage>
        <taxon>Bacteria</taxon>
        <taxon>Pseudomonadati</taxon>
        <taxon>Pseudomonadota</taxon>
        <taxon>Gammaproteobacteria</taxon>
        <taxon>Enterobacterales</taxon>
        <taxon>Enterobacteriaceae</taxon>
        <taxon>Klebsiella/Raoultella group</taxon>
        <taxon>Klebsiella</taxon>
    </lineage>
</organism>
<dbReference type="Gene3D" id="2.30.40.10">
    <property type="entry name" value="Urease, subunit C, domain 1"/>
    <property type="match status" value="1"/>
</dbReference>
<protein>
    <submittedName>
        <fullName evidence="1">Formiminoglutamic iminohydrolase</fullName>
    </submittedName>
</protein>
<sequence>MLLNRWIFACSSNPITAVMTGGRWVIEDGHHHKEESVSQAFIQVMKDLAA</sequence>
<comment type="caution">
    <text evidence="1">The sequence shown here is derived from an EMBL/GenBank/DDBJ whole genome shotgun (WGS) entry which is preliminary data.</text>
</comment>
<dbReference type="InterPro" id="IPR011059">
    <property type="entry name" value="Metal-dep_hydrolase_composite"/>
</dbReference>
<reference evidence="1 2" key="1">
    <citation type="submission" date="2018-06" db="EMBL/GenBank/DDBJ databases">
        <authorList>
            <consortium name="Pathogen Informatics"/>
            <person name="Doyle S."/>
        </authorList>
    </citation>
    <scope>NUCLEOTIDE SEQUENCE [LARGE SCALE GENOMIC DNA]</scope>
    <source>
        <strain evidence="1 2">NCTC11685</strain>
    </source>
</reference>
<dbReference type="GO" id="GO:0016810">
    <property type="term" value="F:hydrolase activity, acting on carbon-nitrogen (but not peptide) bonds"/>
    <property type="evidence" value="ECO:0007669"/>
    <property type="project" value="InterPro"/>
</dbReference>
<evidence type="ECO:0000313" key="1">
    <source>
        <dbReference type="EMBL" id="STV79556.1"/>
    </source>
</evidence>
<gene>
    <name evidence="1" type="ORF">NCTC11685_02758</name>
</gene>
<evidence type="ECO:0000313" key="2">
    <source>
        <dbReference type="Proteomes" id="UP000254863"/>
    </source>
</evidence>
<dbReference type="EMBL" id="UGMS01000001">
    <property type="protein sequence ID" value="STV79556.1"/>
    <property type="molecule type" value="Genomic_DNA"/>
</dbReference>
<proteinExistence type="predicted"/>
<keyword evidence="1" id="KW-0378">Hydrolase</keyword>